<dbReference type="InterPro" id="IPR016161">
    <property type="entry name" value="Ald_DH/histidinol_DH"/>
</dbReference>
<dbReference type="InterPro" id="IPR015590">
    <property type="entry name" value="Aldehyde_DH_dom"/>
</dbReference>
<dbReference type="Proteomes" id="UP001597120">
    <property type="component" value="Unassembled WGS sequence"/>
</dbReference>
<comment type="caution">
    <text evidence="4">The sequence shown here is derived from an EMBL/GenBank/DDBJ whole genome shotgun (WGS) entry which is preliminary data.</text>
</comment>
<dbReference type="PANTHER" id="PTHR42991">
    <property type="entry name" value="ALDEHYDE DEHYDROGENASE"/>
    <property type="match status" value="1"/>
</dbReference>
<reference evidence="5" key="1">
    <citation type="journal article" date="2019" name="Int. J. Syst. Evol. Microbiol.">
        <title>The Global Catalogue of Microorganisms (GCM) 10K type strain sequencing project: providing services to taxonomists for standard genome sequencing and annotation.</title>
        <authorList>
            <consortium name="The Broad Institute Genomics Platform"/>
            <consortium name="The Broad Institute Genome Sequencing Center for Infectious Disease"/>
            <person name="Wu L."/>
            <person name="Ma J."/>
        </authorList>
    </citation>
    <scope>NUCLEOTIDE SEQUENCE [LARGE SCALE GENOMIC DNA]</scope>
    <source>
        <strain evidence="5">CCUG 57263</strain>
    </source>
</reference>
<comment type="similarity">
    <text evidence="1">Belongs to the aldehyde dehydrogenase family.</text>
</comment>
<evidence type="ECO:0000256" key="2">
    <source>
        <dbReference type="ARBA" id="ARBA00023002"/>
    </source>
</evidence>
<keyword evidence="2" id="KW-0560">Oxidoreductase</keyword>
<dbReference type="InterPro" id="IPR051020">
    <property type="entry name" value="ALDH-related_metabolic_enz"/>
</dbReference>
<dbReference type="Gene3D" id="3.40.605.10">
    <property type="entry name" value="Aldehyde Dehydrogenase, Chain A, domain 1"/>
    <property type="match status" value="1"/>
</dbReference>
<keyword evidence="5" id="KW-1185">Reference proteome</keyword>
<evidence type="ECO:0000256" key="1">
    <source>
        <dbReference type="ARBA" id="ARBA00009986"/>
    </source>
</evidence>
<gene>
    <name evidence="4" type="ORF">ACFQ03_19950</name>
</gene>
<dbReference type="RefSeq" id="WP_379290437.1">
    <property type="nucleotide sequence ID" value="NZ_JBHTIU010000081.1"/>
</dbReference>
<dbReference type="EMBL" id="JBHTIU010000081">
    <property type="protein sequence ID" value="MFD0871416.1"/>
    <property type="molecule type" value="Genomic_DNA"/>
</dbReference>
<proteinExistence type="inferred from homology"/>
<accession>A0ABW3DFP6</accession>
<evidence type="ECO:0000313" key="5">
    <source>
        <dbReference type="Proteomes" id="UP001597120"/>
    </source>
</evidence>
<organism evidence="4 5">
    <name type="scientific">Paenibacillus residui</name>
    <dbReference type="NCBI Taxonomy" id="629724"/>
    <lineage>
        <taxon>Bacteria</taxon>
        <taxon>Bacillati</taxon>
        <taxon>Bacillota</taxon>
        <taxon>Bacilli</taxon>
        <taxon>Bacillales</taxon>
        <taxon>Paenibacillaceae</taxon>
        <taxon>Paenibacillus</taxon>
    </lineage>
</organism>
<name>A0ABW3DFP6_9BACL</name>
<dbReference type="Gene3D" id="3.40.309.10">
    <property type="entry name" value="Aldehyde Dehydrogenase, Chain A, domain 2"/>
    <property type="match status" value="1"/>
</dbReference>
<dbReference type="PANTHER" id="PTHR42991:SF1">
    <property type="entry name" value="ALDEHYDE DEHYDROGENASE"/>
    <property type="match status" value="1"/>
</dbReference>
<dbReference type="Pfam" id="PF00171">
    <property type="entry name" value="Aldedh"/>
    <property type="match status" value="1"/>
</dbReference>
<protein>
    <submittedName>
        <fullName evidence="4">Aldehyde dehydrogenase family protein</fullName>
    </submittedName>
</protein>
<feature type="domain" description="Aldehyde dehydrogenase" evidence="3">
    <location>
        <begin position="13"/>
        <end position="467"/>
    </location>
</feature>
<sequence length="473" mass="51314">MPKHYPLWINGQWTETGEKLEVRNKYTGEVMGTVSVAGKEHVDQAVSAALEAFRTNPLSPYRRYQILKRTSELLLEHKEEIAGILAGEVGKTLKEALVEVERTSQTLEVSAEEAKRIQGEGIPVEASPGAENRLAFTVRVPVGVVCAIAPFNVPLNLVAHKIGPALAAGNTVVLKPASVTPIVAIKLAELMIEAGLPQGYLNVVVGSGSTVGDWLAKDERISLYTFTGSPAVGRKLKAETGLRKVLLELGSNSAVIVHRDADLDLAVSMCVGKSFGNAGQVCISVQRIYVHSDIHDEFVRRFVEETKRLRVGDPYDSETDIGPMISEKEAARAEAWVQEAVMQGAFLACGGTREGALFQPTVLTGVHDDMKVSCEELFAPVVGIAVYDDLDDCICRINTSRYGLQAGIFTTNIHTAFKAAREIHVGGVMINDASQFRADLMPYGGVKESGWGKEGPKYAIQEMTEERIIVLNL</sequence>
<dbReference type="InterPro" id="IPR016162">
    <property type="entry name" value="Ald_DH_N"/>
</dbReference>
<evidence type="ECO:0000259" key="3">
    <source>
        <dbReference type="Pfam" id="PF00171"/>
    </source>
</evidence>
<dbReference type="CDD" id="cd07149">
    <property type="entry name" value="ALDH_y4uC"/>
    <property type="match status" value="1"/>
</dbReference>
<dbReference type="SUPFAM" id="SSF53720">
    <property type="entry name" value="ALDH-like"/>
    <property type="match status" value="1"/>
</dbReference>
<dbReference type="InterPro" id="IPR016163">
    <property type="entry name" value="Ald_DH_C"/>
</dbReference>
<evidence type="ECO:0000313" key="4">
    <source>
        <dbReference type="EMBL" id="MFD0871416.1"/>
    </source>
</evidence>